<comment type="caution">
    <text evidence="6">The sequence shown here is derived from an EMBL/GenBank/DDBJ whole genome shotgun (WGS) entry which is preliminary data.</text>
</comment>
<evidence type="ECO:0000259" key="5">
    <source>
        <dbReference type="SMART" id="SM00872"/>
    </source>
</evidence>
<dbReference type="Gene3D" id="3.20.110.10">
    <property type="entry name" value="Glycoside hydrolase 38, N terminal domain"/>
    <property type="match status" value="1"/>
</dbReference>
<dbReference type="InterPro" id="IPR037094">
    <property type="entry name" value="Glyco_hydro_38_cen_sf"/>
</dbReference>
<accession>A0A5D4T559</accession>
<dbReference type="Pfam" id="PF09261">
    <property type="entry name" value="Alpha-mann_mid"/>
    <property type="match status" value="1"/>
</dbReference>
<dbReference type="InterPro" id="IPR027291">
    <property type="entry name" value="Glyco_hydro_38_N_sf"/>
</dbReference>
<gene>
    <name evidence="6" type="ORF">FZC76_06210</name>
</gene>
<keyword evidence="4" id="KW-0326">Glycosidase</keyword>
<dbReference type="GO" id="GO:0009313">
    <property type="term" value="P:oligosaccharide catabolic process"/>
    <property type="evidence" value="ECO:0007669"/>
    <property type="project" value="TreeGrafter"/>
</dbReference>
<dbReference type="SMART" id="SM00872">
    <property type="entry name" value="Alpha-mann_mid"/>
    <property type="match status" value="1"/>
</dbReference>
<dbReference type="Pfam" id="PF07748">
    <property type="entry name" value="Glyco_hydro_38C"/>
    <property type="match status" value="1"/>
</dbReference>
<dbReference type="RefSeq" id="WP_148987379.1">
    <property type="nucleotide sequence ID" value="NZ_VTEV01000002.1"/>
</dbReference>
<dbReference type="AlphaFoldDB" id="A0A5D4T559"/>
<dbReference type="CDD" id="cd10814">
    <property type="entry name" value="GH38N_AMII_SpGH38_like"/>
    <property type="match status" value="1"/>
</dbReference>
<dbReference type="InterPro" id="IPR015341">
    <property type="entry name" value="Glyco_hydro_38_cen"/>
</dbReference>
<dbReference type="InterPro" id="IPR011330">
    <property type="entry name" value="Glyco_hydro/deAcase_b/a-brl"/>
</dbReference>
<evidence type="ECO:0000313" key="7">
    <source>
        <dbReference type="Proteomes" id="UP000322524"/>
    </source>
</evidence>
<dbReference type="InterPro" id="IPR000602">
    <property type="entry name" value="Glyco_hydro_38_N"/>
</dbReference>
<organism evidence="6 7">
    <name type="scientific">Sutcliffiella horikoshii</name>
    <dbReference type="NCBI Taxonomy" id="79883"/>
    <lineage>
        <taxon>Bacteria</taxon>
        <taxon>Bacillati</taxon>
        <taxon>Bacillota</taxon>
        <taxon>Bacilli</taxon>
        <taxon>Bacillales</taxon>
        <taxon>Bacillaceae</taxon>
        <taxon>Sutcliffiella</taxon>
    </lineage>
</organism>
<dbReference type="STRING" id="79883.GCA_001636495_01023"/>
<proteinExistence type="inferred from homology"/>
<dbReference type="InterPro" id="IPR011682">
    <property type="entry name" value="Glyco_hydro_38_C"/>
</dbReference>
<dbReference type="EMBL" id="VTEV01000002">
    <property type="protein sequence ID" value="TYS69818.1"/>
    <property type="molecule type" value="Genomic_DNA"/>
</dbReference>
<dbReference type="GO" id="GO:0030246">
    <property type="term" value="F:carbohydrate binding"/>
    <property type="evidence" value="ECO:0007669"/>
    <property type="project" value="InterPro"/>
</dbReference>
<dbReference type="GO" id="GO:0006013">
    <property type="term" value="P:mannose metabolic process"/>
    <property type="evidence" value="ECO:0007669"/>
    <property type="project" value="InterPro"/>
</dbReference>
<feature type="domain" description="Glycoside hydrolase family 38 central" evidence="5">
    <location>
        <begin position="278"/>
        <end position="349"/>
    </location>
</feature>
<keyword evidence="3 6" id="KW-0378">Hydrolase</keyword>
<comment type="similarity">
    <text evidence="1">Belongs to the glycosyl hydrolase 38 family.</text>
</comment>
<evidence type="ECO:0000256" key="1">
    <source>
        <dbReference type="ARBA" id="ARBA00009792"/>
    </source>
</evidence>
<dbReference type="GO" id="GO:0004559">
    <property type="term" value="F:alpha-mannosidase activity"/>
    <property type="evidence" value="ECO:0007669"/>
    <property type="project" value="InterPro"/>
</dbReference>
<dbReference type="Proteomes" id="UP000322524">
    <property type="component" value="Unassembled WGS sequence"/>
</dbReference>
<dbReference type="PANTHER" id="PTHR46017">
    <property type="entry name" value="ALPHA-MANNOSIDASE 2C1"/>
    <property type="match status" value="1"/>
</dbReference>
<dbReference type="Gene3D" id="1.20.1270.50">
    <property type="entry name" value="Glycoside hydrolase family 38, central domain"/>
    <property type="match status" value="1"/>
</dbReference>
<dbReference type="PANTHER" id="PTHR46017:SF2">
    <property type="entry name" value="MANNOSYLGLYCERATE HYDROLASE"/>
    <property type="match status" value="1"/>
</dbReference>
<dbReference type="InterPro" id="IPR011013">
    <property type="entry name" value="Gal_mutarotase_sf_dom"/>
</dbReference>
<name>A0A5D4T559_9BACI</name>
<evidence type="ECO:0000313" key="6">
    <source>
        <dbReference type="EMBL" id="TYS69818.1"/>
    </source>
</evidence>
<reference evidence="6 7" key="1">
    <citation type="submission" date="2019-08" db="EMBL/GenBank/DDBJ databases">
        <title>Bacillus genomes from the desert of Cuatro Cienegas, Coahuila.</title>
        <authorList>
            <person name="Olmedo-Alvarez G."/>
        </authorList>
    </citation>
    <scope>NUCLEOTIDE SEQUENCE [LARGE SCALE GENOMIC DNA]</scope>
    <source>
        <strain evidence="6 7">CH28_1T</strain>
    </source>
</reference>
<dbReference type="Pfam" id="PF01074">
    <property type="entry name" value="Glyco_hydro_38N"/>
    <property type="match status" value="1"/>
</dbReference>
<dbReference type="SUPFAM" id="SSF88688">
    <property type="entry name" value="Families 57/38 glycoside transferase middle domain"/>
    <property type="match status" value="1"/>
</dbReference>
<dbReference type="OrthoDB" id="9764050at2"/>
<evidence type="ECO:0000256" key="2">
    <source>
        <dbReference type="ARBA" id="ARBA00022723"/>
    </source>
</evidence>
<dbReference type="SUPFAM" id="SSF88713">
    <property type="entry name" value="Glycoside hydrolase/deacetylase"/>
    <property type="match status" value="1"/>
</dbReference>
<evidence type="ECO:0000256" key="4">
    <source>
        <dbReference type="ARBA" id="ARBA00023295"/>
    </source>
</evidence>
<keyword evidence="2" id="KW-0479">Metal-binding</keyword>
<evidence type="ECO:0000256" key="3">
    <source>
        <dbReference type="ARBA" id="ARBA00022801"/>
    </source>
</evidence>
<protein>
    <submittedName>
        <fullName evidence="6">Glycoside hydrolase family 38</fullName>
    </submittedName>
</protein>
<dbReference type="Gene3D" id="2.70.98.30">
    <property type="entry name" value="Golgi alpha-mannosidase II, domain 4"/>
    <property type="match status" value="1"/>
</dbReference>
<sequence length="857" mass="97295">MTVKTYTCYVVFQTHWDREWYLPFEVYRHRLTQVIDRIVEGLENNELEQFVLDGQMAALEDYLEVCEPYMEERILSLIKEKKIIIGPWYVLADEFLVSGESLIRNLEIGMKLANKYGESQMVGYLPDTFGHVSQMPQLLKGFGIDNAIAWRGIDSDKSELIWKAPDGSQVLTVFLPEGYYQPVLNEESYQTSMANYVEKVKGFAQTSALLLTNGGDHLMPKHGDMLGKINEISSEEVTFVSSTYEHYLTSLKAELPEDLPVYYGELRSNKHAYVLPNVLSTRTYLKQQNQMMEDELTGYTEPLLTLTASNNYPARYLEESWKLLMKNHPHDSICGCSLDEVHREMETRTMKLGQRLESLQMGALAAAGIQDAAESGHATRKPFEDNTVFTVFNPHVHSYSGPIRGTIWLKEDIDFSLVDEHGQYYQPTILSKRKDRHFASPLDAFPEFTEGTFYEVIFSVEELPATSLTTFRVVEGEYKTLVEMEAGVVDTAFYRINVETDGSLTLEEKTTGRTYKGLQSFYSSLDVGDEYTYSPPKDDIRTFGRLKGNPKVDYSGDVSLLHYTVELEVPAGCREDRTGPVEEKVTTEIQVTVMLTSHSPRIESKVKVLNRAQDQRLRVQFPLGATIEQTYSDTAFDVVKRPAKKIEEFDAPKQKEVPVVVEPSLSFIRAEQNGVGIHFFHRGLQEYQVVPSGKEDILEVTVLRSVGWLSRDDLRTRGGGAGPGMETPEGQCLGTYTFDIAFEPASGCTNGNIAKSAHFYRIPPRIYPGDARGKNLVRLVEIDNKEVQWSALYCSDGEMYLRLWNPTKKEQAFQFSTGQEINTITKVNMDKSELILLNDQSDRLSPKGIANYRLQFS</sequence>
<dbReference type="SUPFAM" id="SSF74650">
    <property type="entry name" value="Galactose mutarotase-like"/>
    <property type="match status" value="1"/>
</dbReference>
<dbReference type="InterPro" id="IPR028995">
    <property type="entry name" value="Glyco_hydro_57/38_cen_sf"/>
</dbReference>
<dbReference type="GO" id="GO:0046872">
    <property type="term" value="F:metal ion binding"/>
    <property type="evidence" value="ECO:0007669"/>
    <property type="project" value="UniProtKB-KW"/>
</dbReference>